<keyword evidence="9 14" id="KW-0472">Membrane</keyword>
<evidence type="ECO:0000256" key="1">
    <source>
        <dbReference type="ARBA" id="ARBA00003973"/>
    </source>
</evidence>
<dbReference type="InterPro" id="IPR048254">
    <property type="entry name" value="CDP_ALCOHOL_P_TRANSF_CS"/>
</dbReference>
<evidence type="ECO:0000256" key="9">
    <source>
        <dbReference type="ARBA" id="ARBA00023136"/>
    </source>
</evidence>
<keyword evidence="6 14" id="KW-0812">Transmembrane</keyword>
<evidence type="ECO:0000313" key="15">
    <source>
        <dbReference type="EMBL" id="AUW93759.1"/>
    </source>
</evidence>
<comment type="function">
    <text evidence="1">This protein catalyzes the committed step to the synthesis of the acidic phospholipids.</text>
</comment>
<evidence type="ECO:0000256" key="8">
    <source>
        <dbReference type="ARBA" id="ARBA00023098"/>
    </source>
</evidence>
<feature type="transmembrane region" description="Helical" evidence="14">
    <location>
        <begin position="7"/>
        <end position="25"/>
    </location>
</feature>
<sequence length="168" mass="18391">MNVADQVTLSRIILTPVVVALWLAHAPKWHWIGLVVFIIAGMTDFVDGRLARHASKTTHFGAYMDPLADKILVLGSGLALIASNRLSVWIVLILLLREFAITGLRSILPAGTTMGASAVAKWKTTGQLFALGASAVLTGMVPIVFWVVALTLTIWSGIEYFYRYWPRA</sequence>
<feature type="transmembrane region" description="Helical" evidence="14">
    <location>
        <begin position="71"/>
        <end position="96"/>
    </location>
</feature>
<dbReference type="EMBL" id="CP019454">
    <property type="protein sequence ID" value="AUW93759.1"/>
    <property type="molecule type" value="Genomic_DNA"/>
</dbReference>
<comment type="similarity">
    <text evidence="3 13">Belongs to the CDP-alcohol phosphatidyltransferase class-I family.</text>
</comment>
<evidence type="ECO:0000256" key="6">
    <source>
        <dbReference type="ARBA" id="ARBA00022692"/>
    </source>
</evidence>
<feature type="transmembrane region" description="Helical" evidence="14">
    <location>
        <begin position="31"/>
        <end position="50"/>
    </location>
</feature>
<dbReference type="NCBIfam" id="TIGR00560">
    <property type="entry name" value="pgsA"/>
    <property type="match status" value="1"/>
</dbReference>
<evidence type="ECO:0000313" key="16">
    <source>
        <dbReference type="Proteomes" id="UP000325292"/>
    </source>
</evidence>
<keyword evidence="10" id="KW-0594">Phospholipid biosynthesis</keyword>
<dbReference type="PANTHER" id="PTHR14269">
    <property type="entry name" value="CDP-DIACYLGLYCEROL--GLYCEROL-3-PHOSPHATE 3-PHOSPHATIDYLTRANSFERASE-RELATED"/>
    <property type="match status" value="1"/>
</dbReference>
<keyword evidence="16" id="KW-1185">Reference proteome</keyword>
<evidence type="ECO:0000256" key="2">
    <source>
        <dbReference type="ARBA" id="ARBA00004141"/>
    </source>
</evidence>
<dbReference type="Gene3D" id="1.20.120.1760">
    <property type="match status" value="1"/>
</dbReference>
<evidence type="ECO:0000256" key="12">
    <source>
        <dbReference type="NCBIfam" id="TIGR00560"/>
    </source>
</evidence>
<dbReference type="PIRSF" id="PIRSF000847">
    <property type="entry name" value="Phos_ph_gly_syn"/>
    <property type="match status" value="1"/>
</dbReference>
<evidence type="ECO:0000256" key="14">
    <source>
        <dbReference type="SAM" id="Phobius"/>
    </source>
</evidence>
<keyword evidence="8" id="KW-0443">Lipid metabolism</keyword>
<keyword evidence="4" id="KW-0444">Lipid biosynthesis</keyword>
<dbReference type="EC" id="2.7.8.5" evidence="12"/>
<dbReference type="PROSITE" id="PS00379">
    <property type="entry name" value="CDP_ALCOHOL_P_TRANSF"/>
    <property type="match status" value="1"/>
</dbReference>
<organism evidence="15 16">
    <name type="scientific">Sulfobacillus thermotolerans</name>
    <dbReference type="NCBI Taxonomy" id="338644"/>
    <lineage>
        <taxon>Bacteria</taxon>
        <taxon>Bacillati</taxon>
        <taxon>Bacillota</taxon>
        <taxon>Clostridia</taxon>
        <taxon>Eubacteriales</taxon>
        <taxon>Clostridiales Family XVII. Incertae Sedis</taxon>
        <taxon>Sulfobacillus</taxon>
    </lineage>
</organism>
<evidence type="ECO:0000256" key="7">
    <source>
        <dbReference type="ARBA" id="ARBA00022989"/>
    </source>
</evidence>
<dbReference type="InterPro" id="IPR050324">
    <property type="entry name" value="CDP-alcohol_PTase-I"/>
</dbReference>
<keyword evidence="7 14" id="KW-1133">Transmembrane helix</keyword>
<name>A0ABN5H1L9_9FIRM</name>
<accession>A0ABN5H1L9</accession>
<evidence type="ECO:0000256" key="3">
    <source>
        <dbReference type="ARBA" id="ARBA00010441"/>
    </source>
</evidence>
<dbReference type="Pfam" id="PF01066">
    <property type="entry name" value="CDP-OH_P_transf"/>
    <property type="match status" value="1"/>
</dbReference>
<dbReference type="Proteomes" id="UP000325292">
    <property type="component" value="Chromosome"/>
</dbReference>
<dbReference type="InterPro" id="IPR004570">
    <property type="entry name" value="Phosphatidylglycerol_P_synth"/>
</dbReference>
<protein>
    <recommendedName>
        <fullName evidence="12">CDP-diacylglycerol--glycerol-3-phosphate 3-phosphatidyltransferase</fullName>
        <ecNumber evidence="12">2.7.8.5</ecNumber>
    </recommendedName>
</protein>
<proteinExistence type="inferred from homology"/>
<feature type="transmembrane region" description="Helical" evidence="14">
    <location>
        <begin position="143"/>
        <end position="162"/>
    </location>
</feature>
<dbReference type="PANTHER" id="PTHR14269:SF11">
    <property type="entry name" value="CDP-DIACYLGLYCEROL--GLYCEROL-3-PHOSPHATE 3-PHOSPHATIDYLTRANSFERASE"/>
    <property type="match status" value="1"/>
</dbReference>
<dbReference type="RefSeq" id="WP_158246170.1">
    <property type="nucleotide sequence ID" value="NZ_CP133983.1"/>
</dbReference>
<evidence type="ECO:0000256" key="13">
    <source>
        <dbReference type="RuleBase" id="RU003750"/>
    </source>
</evidence>
<dbReference type="InterPro" id="IPR043130">
    <property type="entry name" value="CDP-OH_PTrfase_TM_dom"/>
</dbReference>
<keyword evidence="5 13" id="KW-0808">Transferase</keyword>
<evidence type="ECO:0000256" key="4">
    <source>
        <dbReference type="ARBA" id="ARBA00022516"/>
    </source>
</evidence>
<dbReference type="InterPro" id="IPR000462">
    <property type="entry name" value="CDP-OH_P_trans"/>
</dbReference>
<keyword evidence="11" id="KW-1208">Phospholipid metabolism</keyword>
<gene>
    <name evidence="15" type="ORF">BXT84_07220</name>
</gene>
<evidence type="ECO:0000256" key="10">
    <source>
        <dbReference type="ARBA" id="ARBA00023209"/>
    </source>
</evidence>
<evidence type="ECO:0000256" key="11">
    <source>
        <dbReference type="ARBA" id="ARBA00023264"/>
    </source>
</evidence>
<reference evidence="15 16" key="1">
    <citation type="journal article" date="2019" name="Sci. Rep.">
        <title>Sulfobacillus thermotolerans: new insights into resistance and metabolic capacities of acidophilic chemolithotrophs.</title>
        <authorList>
            <person name="Panyushkina A.E."/>
            <person name="Babenko V.V."/>
            <person name="Nikitina A.S."/>
            <person name="Selezneva O.V."/>
            <person name="Tsaplina I.A."/>
            <person name="Letarova M.A."/>
            <person name="Kostryukova E.S."/>
            <person name="Letarov A.V."/>
        </authorList>
    </citation>
    <scope>NUCLEOTIDE SEQUENCE [LARGE SCALE GENOMIC DNA]</scope>
    <source>
        <strain evidence="15 16">Kr1</strain>
    </source>
</reference>
<evidence type="ECO:0000256" key="5">
    <source>
        <dbReference type="ARBA" id="ARBA00022679"/>
    </source>
</evidence>
<comment type="subcellular location">
    <subcellularLocation>
        <location evidence="2">Membrane</location>
        <topology evidence="2">Multi-pass membrane protein</topology>
    </subcellularLocation>
</comment>